<feature type="transmembrane region" description="Helical" evidence="1">
    <location>
        <begin position="402"/>
        <end position="425"/>
    </location>
</feature>
<feature type="transmembrane region" description="Helical" evidence="1">
    <location>
        <begin position="170"/>
        <end position="189"/>
    </location>
</feature>
<dbReference type="OrthoDB" id="388461at2"/>
<keyword evidence="1" id="KW-0812">Transmembrane</keyword>
<keyword evidence="1" id="KW-1133">Transmembrane helix</keyword>
<keyword evidence="3" id="KW-1185">Reference proteome</keyword>
<dbReference type="EMBL" id="CP006681">
    <property type="protein sequence ID" value="AHI53365.1"/>
    <property type="molecule type" value="Genomic_DNA"/>
</dbReference>
<dbReference type="STRING" id="1276246.SCULI_v1c10250"/>
<feature type="transmembrane region" description="Helical" evidence="1">
    <location>
        <begin position="291"/>
        <end position="315"/>
    </location>
</feature>
<feature type="transmembrane region" description="Helical" evidence="1">
    <location>
        <begin position="103"/>
        <end position="124"/>
    </location>
</feature>
<evidence type="ECO:0000256" key="1">
    <source>
        <dbReference type="SAM" id="Phobius"/>
    </source>
</evidence>
<feature type="transmembrane region" description="Helical" evidence="1">
    <location>
        <begin position="234"/>
        <end position="258"/>
    </location>
</feature>
<feature type="transmembrane region" description="Helical" evidence="1">
    <location>
        <begin position="327"/>
        <end position="350"/>
    </location>
</feature>
<dbReference type="AlphaFoldDB" id="W6A8Z6"/>
<evidence type="ECO:0000313" key="3">
    <source>
        <dbReference type="Proteomes" id="UP000019267"/>
    </source>
</evidence>
<feature type="transmembrane region" description="Helical" evidence="1">
    <location>
        <begin position="14"/>
        <end position="37"/>
    </location>
</feature>
<proteinExistence type="predicted"/>
<dbReference type="PATRIC" id="fig|1276246.3.peg.1021"/>
<organism evidence="2 3">
    <name type="scientific">Spiroplasma culicicola AES-1</name>
    <dbReference type="NCBI Taxonomy" id="1276246"/>
    <lineage>
        <taxon>Bacteria</taxon>
        <taxon>Bacillati</taxon>
        <taxon>Mycoplasmatota</taxon>
        <taxon>Mollicutes</taxon>
        <taxon>Entomoplasmatales</taxon>
        <taxon>Spiroplasmataceae</taxon>
        <taxon>Spiroplasma</taxon>
    </lineage>
</organism>
<feature type="transmembrane region" description="Helical" evidence="1">
    <location>
        <begin position="64"/>
        <end position="91"/>
    </location>
</feature>
<sequence>MKKNSDKKIYVSKLINIFIVLFLIFLPSLTFIMIFYINPNIKIYLNNFADIKLQFPNYFLPTKILFMSLIWSSVSFLIVGFIILSFYPFIIRNKIKHPLIKNFFTATTIATFLISLILMAFAQYNYSTFYTLYNFIGANNANMIFESDFANEFAKNYQANQNYEWSSEALTWWISLIQILITMISFSVFNSNLSTDHIGQNEEINVNLISKKNIDQSKIALLLNKISINNDKNLIIWMLIVAIIIFMPQFAYVIALSIPSANISSLLNWTFIAPDLLDIAELSEISNQGTYFAIANLPIIASSFLFGTISIFALIYIKGIQINKNFFILQFVLLLIEMLTIIAINTYSIYEINAITELWNENNIAKILNGKEDVQNLINIFGNDVWKDQNKINYLWLNGMQYVSQTVISTAFTVIVFTILGTKILKKFEKF</sequence>
<reference evidence="2 3" key="1">
    <citation type="journal article" date="2014" name="Genome Biol. Evol.">
        <title>Molecular evolution of the substrate utilization strategies and putative virulence factors in mosquito-associated Spiroplasma species.</title>
        <authorList>
            <person name="Chang T.H."/>
            <person name="Lo W.S."/>
            <person name="Ku C."/>
            <person name="Chen L.L."/>
            <person name="Kuo C.H."/>
        </authorList>
    </citation>
    <scope>NUCLEOTIDE SEQUENCE [LARGE SCALE GENOMIC DNA]</scope>
    <source>
        <strain evidence="2">AES-1</strain>
    </source>
</reference>
<dbReference type="Proteomes" id="UP000019267">
    <property type="component" value="Chromosome"/>
</dbReference>
<dbReference type="RefSeq" id="WP_025363587.1">
    <property type="nucleotide sequence ID" value="NZ_CP006681.1"/>
</dbReference>
<protein>
    <recommendedName>
        <fullName evidence="4">Transmembrane protein</fullName>
    </recommendedName>
</protein>
<evidence type="ECO:0000313" key="2">
    <source>
        <dbReference type="EMBL" id="AHI53365.1"/>
    </source>
</evidence>
<dbReference type="HOGENOM" id="CLU_573522_0_0_14"/>
<evidence type="ECO:0008006" key="4">
    <source>
        <dbReference type="Google" id="ProtNLM"/>
    </source>
</evidence>
<name>W6A8Z6_9MOLU</name>
<gene>
    <name evidence="2" type="ORF">SCULI_v1c10250</name>
</gene>
<keyword evidence="1" id="KW-0472">Membrane</keyword>
<accession>W6A8Z6</accession>
<dbReference type="KEGG" id="scq:SCULI_v1c10250"/>